<feature type="region of interest" description="Disordered" evidence="4">
    <location>
        <begin position="710"/>
        <end position="782"/>
    </location>
</feature>
<comment type="caution">
    <text evidence="5">The sequence shown here is derived from an EMBL/GenBank/DDBJ whole genome shotgun (WGS) entry which is preliminary data.</text>
</comment>
<dbReference type="GO" id="GO:0045717">
    <property type="term" value="P:negative regulation of fatty acid biosynthetic process"/>
    <property type="evidence" value="ECO:0007669"/>
    <property type="project" value="TreeGrafter"/>
</dbReference>
<organism evidence="5 6">
    <name type="scientific">Zymoseptoria brevis</name>
    <dbReference type="NCBI Taxonomy" id="1047168"/>
    <lineage>
        <taxon>Eukaryota</taxon>
        <taxon>Fungi</taxon>
        <taxon>Dikarya</taxon>
        <taxon>Ascomycota</taxon>
        <taxon>Pezizomycotina</taxon>
        <taxon>Dothideomycetes</taxon>
        <taxon>Dothideomycetidae</taxon>
        <taxon>Mycosphaerellales</taxon>
        <taxon>Mycosphaerellaceae</taxon>
        <taxon>Zymoseptoria</taxon>
    </lineage>
</organism>
<feature type="repeat" description="WD" evidence="3">
    <location>
        <begin position="830"/>
        <end position="859"/>
    </location>
</feature>
<feature type="region of interest" description="Disordered" evidence="4">
    <location>
        <begin position="348"/>
        <end position="419"/>
    </location>
</feature>
<feature type="repeat" description="WD" evidence="3">
    <location>
        <begin position="92"/>
        <end position="135"/>
    </location>
</feature>
<dbReference type="EMBL" id="LAFY01004079">
    <property type="protein sequence ID" value="KJX95341.1"/>
    <property type="molecule type" value="Genomic_DNA"/>
</dbReference>
<keyword evidence="6" id="KW-1185">Reference proteome</keyword>
<gene>
    <name evidence="5" type="ORF">TI39_contig4119g00030</name>
</gene>
<dbReference type="PANTHER" id="PTHR15574:SF40">
    <property type="entry name" value="WD AND TETRATRICOPEPTIDE REPEATS PROTEIN 1"/>
    <property type="match status" value="1"/>
</dbReference>
<dbReference type="PANTHER" id="PTHR15574">
    <property type="entry name" value="WD REPEAT DOMAIN-CONTAINING FAMILY"/>
    <property type="match status" value="1"/>
</dbReference>
<reference evidence="5 6" key="1">
    <citation type="submission" date="2015-03" db="EMBL/GenBank/DDBJ databases">
        <title>RNA-seq based gene annotation and comparative genomics of four Zymoseptoria species reveal species-specific pathogenicity related genes and transposable element activity.</title>
        <authorList>
            <person name="Grandaubert J."/>
            <person name="Bhattacharyya A."/>
            <person name="Stukenbrock E.H."/>
        </authorList>
    </citation>
    <scope>NUCLEOTIDE SEQUENCE [LARGE SCALE GENOMIC DNA]</scope>
    <source>
        <strain evidence="5 6">Zb18110</strain>
    </source>
</reference>
<feature type="compositionally biased region" description="Polar residues" evidence="4">
    <location>
        <begin position="373"/>
        <end position="384"/>
    </location>
</feature>
<evidence type="ECO:0000256" key="2">
    <source>
        <dbReference type="ARBA" id="ARBA00022737"/>
    </source>
</evidence>
<evidence type="ECO:0000313" key="6">
    <source>
        <dbReference type="Proteomes" id="UP000033647"/>
    </source>
</evidence>
<dbReference type="SMART" id="SM00320">
    <property type="entry name" value="WD40"/>
    <property type="match status" value="7"/>
</dbReference>
<evidence type="ECO:0000313" key="5">
    <source>
        <dbReference type="EMBL" id="KJX95341.1"/>
    </source>
</evidence>
<proteinExistence type="predicted"/>
<feature type="compositionally biased region" description="Acidic residues" evidence="4">
    <location>
        <begin position="735"/>
        <end position="764"/>
    </location>
</feature>
<dbReference type="InterPro" id="IPR045151">
    <property type="entry name" value="DCAF8"/>
</dbReference>
<feature type="region of interest" description="Disordered" evidence="4">
    <location>
        <begin position="926"/>
        <end position="955"/>
    </location>
</feature>
<evidence type="ECO:0000256" key="1">
    <source>
        <dbReference type="ARBA" id="ARBA00022574"/>
    </source>
</evidence>
<dbReference type="STRING" id="1047168.A0A0F4GD74"/>
<protein>
    <submittedName>
        <fullName evidence="5">WD repeat-containing protein</fullName>
    </submittedName>
</protein>
<dbReference type="PROSITE" id="PS50082">
    <property type="entry name" value="WD_REPEATS_2"/>
    <property type="match status" value="3"/>
</dbReference>
<accession>A0A0F4GD74</accession>
<keyword evidence="1 3" id="KW-0853">WD repeat</keyword>
<evidence type="ECO:0000256" key="4">
    <source>
        <dbReference type="SAM" id="MobiDB-lite"/>
    </source>
</evidence>
<dbReference type="OrthoDB" id="4869960at2759"/>
<keyword evidence="2" id="KW-0677">Repeat</keyword>
<feature type="compositionally biased region" description="Polar residues" evidence="4">
    <location>
        <begin position="397"/>
        <end position="410"/>
    </location>
</feature>
<dbReference type="Pfam" id="PF00400">
    <property type="entry name" value="WD40"/>
    <property type="match status" value="3"/>
</dbReference>
<dbReference type="AlphaFoldDB" id="A0A0F4GD74"/>
<dbReference type="InterPro" id="IPR036322">
    <property type="entry name" value="WD40_repeat_dom_sf"/>
</dbReference>
<dbReference type="Gene3D" id="2.130.10.10">
    <property type="entry name" value="YVTN repeat-like/Quinoprotein amine dehydrogenase"/>
    <property type="match status" value="3"/>
</dbReference>
<dbReference type="Proteomes" id="UP000033647">
    <property type="component" value="Unassembled WGS sequence"/>
</dbReference>
<dbReference type="GO" id="GO:0005737">
    <property type="term" value="C:cytoplasm"/>
    <property type="evidence" value="ECO:0007669"/>
    <property type="project" value="TreeGrafter"/>
</dbReference>
<dbReference type="GO" id="GO:0080008">
    <property type="term" value="C:Cul4-RING E3 ubiquitin ligase complex"/>
    <property type="evidence" value="ECO:0007669"/>
    <property type="project" value="TreeGrafter"/>
</dbReference>
<dbReference type="InterPro" id="IPR001680">
    <property type="entry name" value="WD40_rpt"/>
</dbReference>
<feature type="repeat" description="WD" evidence="3">
    <location>
        <begin position="43"/>
        <end position="73"/>
    </location>
</feature>
<dbReference type="SUPFAM" id="SSF50978">
    <property type="entry name" value="WD40 repeat-like"/>
    <property type="match status" value="1"/>
</dbReference>
<sequence>MKDSLLSSLYSRELSDPAVRSHSHRKLYSSSNLINDLDITQELGGHSGCVNALSWSKSGHYLASGSDDQHLNIHHYQGQGMSTDFRLACTVATGHTQNIFSVKFMPYSNDKTVVTAAGDGEVRVFDLEYAGQTREASRAATLATQGRWRGRNIVYNGVKYLSDGDTDCRVYRSHGDRVKRIVTESSPHLFLTCSEDGEVRQFDLRLPSSAYPSARAGRPAPPPLISYKRFGLDLNTISCSPSQPHYIALGGAHLHAFLHDRRMTGRDRLMESGTPLPHVDSMSSSEQDLMSQATQCVRKFAPQGQRRMKREDSGHITACKISDARPDEMIVSWSGDHIYSFDLIRDLPNEAGDPPVAENQRRKRKRRADGSDASMTQTVPLSSQEPDRASLRIRYRNGQSEDIQLSNSSGPGPALTDRQTDARQIAKGTVALRASLFGPEHEEAATIARFTTCLGEAASILGRMDEAMREWRYPMDPEQDQVYTQQILREKRESSRRFVQAAGTIARVLGGRLQTPAASGPAMAQFAEIEVRTSDRELPSKEQFRYDFLRAILLWLDSGIGQLIDGFTRPSDVQPTRKQGVRLPIPEAEATTESIDEYLVPYLLSLANDDPVVDLDTNRFEVDESRHLFPTEVAAVRAFAEAVKIPFADISSAIVEAEGSADQFQTQDRQVARKFWAHKVARGILLSAAEGLNYVTVDRAFGGLGRIVREDDGNDLVQGPGPDLAMVDVDFNAGDNDDDDDQDESSDLYDDDDNDNDDFDDESDDGRSTSSSEPDEEDGVPNLASRYIYRSAMQSRQSRHRVEADTPCSKPTRQYRGHCNVRTVKDVNYFGPEDQYVVSGSDDGNFFIWDRRAGELLNVLEGDGEVVNVIQGHPYETMLAVSGIDHTIKIFSPDARAREAARRGIGVSAHDPSSFSSLAWPMRIGRRQARSTAQERQSEERASSDAGPALTSEEQARMDHDDEYVAATGLSSRKRMHDVYRITQTNEMEREGGNQDSAITLPHAQLLRLLFGQLGNAGMMPTFE</sequence>
<name>A0A0F4GD74_9PEZI</name>
<evidence type="ECO:0000256" key="3">
    <source>
        <dbReference type="PROSITE-ProRule" id="PRU00221"/>
    </source>
</evidence>
<dbReference type="InterPro" id="IPR015943">
    <property type="entry name" value="WD40/YVTN_repeat-like_dom_sf"/>
</dbReference>